<dbReference type="Gene3D" id="3.90.1300.10">
    <property type="entry name" value="Amidase signature (AS) domain"/>
    <property type="match status" value="1"/>
</dbReference>
<evidence type="ECO:0000313" key="2">
    <source>
        <dbReference type="EMBL" id="CAB4647529.1"/>
    </source>
</evidence>
<dbReference type="SUPFAM" id="SSF75304">
    <property type="entry name" value="Amidase signature (AS) enzymes"/>
    <property type="match status" value="1"/>
</dbReference>
<dbReference type="Pfam" id="PF01425">
    <property type="entry name" value="Amidase"/>
    <property type="match status" value="1"/>
</dbReference>
<accession>A0A6J6KI69</accession>
<evidence type="ECO:0000313" key="3">
    <source>
        <dbReference type="EMBL" id="CAB4648542.1"/>
    </source>
</evidence>
<proteinExistence type="predicted"/>
<feature type="domain" description="Amidase" evidence="1">
    <location>
        <begin position="32"/>
        <end position="458"/>
    </location>
</feature>
<dbReference type="AlphaFoldDB" id="A0A6J6KI69"/>
<dbReference type="EMBL" id="CAEZWD010000041">
    <property type="protein sequence ID" value="CAB4647529.1"/>
    <property type="molecule type" value="Genomic_DNA"/>
</dbReference>
<reference evidence="2" key="1">
    <citation type="submission" date="2020-05" db="EMBL/GenBank/DDBJ databases">
        <authorList>
            <person name="Chiriac C."/>
            <person name="Salcher M."/>
            <person name="Ghai R."/>
            <person name="Kavagutti S V."/>
        </authorList>
    </citation>
    <scope>NUCLEOTIDE SEQUENCE</scope>
</reference>
<gene>
    <name evidence="2" type="ORF">UFOPK2171_00470</name>
    <name evidence="3" type="ORF">UFOPK2237_00363</name>
</gene>
<organism evidence="2">
    <name type="scientific">freshwater metagenome</name>
    <dbReference type="NCBI Taxonomy" id="449393"/>
    <lineage>
        <taxon>unclassified sequences</taxon>
        <taxon>metagenomes</taxon>
        <taxon>ecological metagenomes</taxon>
    </lineage>
</organism>
<evidence type="ECO:0000259" key="1">
    <source>
        <dbReference type="Pfam" id="PF01425"/>
    </source>
</evidence>
<dbReference type="EMBL" id="CAEZWI010000027">
    <property type="protein sequence ID" value="CAB4648542.1"/>
    <property type="molecule type" value="Genomic_DNA"/>
</dbReference>
<dbReference type="InterPro" id="IPR023631">
    <property type="entry name" value="Amidase_dom"/>
</dbReference>
<sequence>MTDPDVSTADVGFTSAYDLVEGRRAGDFTSVELVSTLLHRIQTIDDCDGGVQSVLAISTDLMDQAESCDSREATGQLHGIPVLVKDNIQAIGLPGTAGSLALAGRTVAEDAELVSRLRAAGAIVMGSTNLSEWANIRSGKSTSGWSAVGGLTANPWNYKHSAGGSSSGSGAAVAAGLIPFAVGTETDGSIVCPASLNGVVGIKPTVGSVSTAGVVPVSLSQDVPGPLARSVEDAAMLLEVLSGQSGLVDLCNNDEPLRIGVVRAWITSHGGANKLFEDTLVKLIDAGIELVDITVPEMSEQAGDDEGIVLFHELLEDLTEYLSKRAGSGVKSLAEVVEFNNQNSDSELSHFGQEYFDLALTTGGRNSEYKSARERNLDWAINQVLTPALADVDVLVGIPYAPAWISTLGNGDDFSNASWMTHAPAIAGWPLGSLPMGLVEGLPVGLGVAARANDEKGLVRAMAIIERVIDLGEFRPSFIR</sequence>
<dbReference type="PANTHER" id="PTHR42678:SF34">
    <property type="entry name" value="OS04G0183300 PROTEIN"/>
    <property type="match status" value="1"/>
</dbReference>
<protein>
    <submittedName>
        <fullName evidence="2">Unannotated protein</fullName>
    </submittedName>
</protein>
<dbReference type="PANTHER" id="PTHR42678">
    <property type="entry name" value="AMIDASE"/>
    <property type="match status" value="1"/>
</dbReference>
<name>A0A6J6KI69_9ZZZZ</name>
<dbReference type="InterPro" id="IPR036928">
    <property type="entry name" value="AS_sf"/>
</dbReference>